<evidence type="ECO:0000313" key="6">
    <source>
        <dbReference type="Proteomes" id="UP001139409"/>
    </source>
</evidence>
<comment type="function">
    <text evidence="4">One of the early assembly proteins it binds 23S rRNA. One of the proteins that surrounds the polypeptide exit tunnel on the outside of the ribosome. Forms the main docking site for trigger factor binding to the ribosome.</text>
</comment>
<comment type="similarity">
    <text evidence="1 4">Belongs to the universal ribosomal protein uL23 family.</text>
</comment>
<evidence type="ECO:0000256" key="4">
    <source>
        <dbReference type="HAMAP-Rule" id="MF_01369"/>
    </source>
</evidence>
<keyword evidence="3 4" id="KW-0687">Ribonucleoprotein</keyword>
<dbReference type="GO" id="GO:0003735">
    <property type="term" value="F:structural constituent of ribosome"/>
    <property type="evidence" value="ECO:0007669"/>
    <property type="project" value="InterPro"/>
</dbReference>
<sequence length="95" mass="10708">MSVLIKPVVTEKVSALNEKGKYGFIVDRKANKVEIKKAVEKMYGVTVEDVNTMNYLGKKKTRYTKSRVISGRGPSYKKAIITVKDGDVIDFYSEI</sequence>
<dbReference type="GO" id="GO:0005840">
    <property type="term" value="C:ribosome"/>
    <property type="evidence" value="ECO:0007669"/>
    <property type="project" value="UniProtKB-KW"/>
</dbReference>
<name>A0A9X1HLR1_9BACT</name>
<reference evidence="5" key="1">
    <citation type="submission" date="2021-09" db="EMBL/GenBank/DDBJ databases">
        <title>Fulvivirga sp. isolated from coastal sediment.</title>
        <authorList>
            <person name="Yu H."/>
        </authorList>
    </citation>
    <scope>NUCLEOTIDE SEQUENCE</scope>
    <source>
        <strain evidence="5">1062</strain>
    </source>
</reference>
<keyword evidence="6" id="KW-1185">Reference proteome</keyword>
<gene>
    <name evidence="4 5" type="primary">rplW</name>
    <name evidence="5" type="ORF">LDX50_04990</name>
</gene>
<keyword evidence="4" id="KW-0699">rRNA-binding</keyword>
<dbReference type="InterPro" id="IPR013025">
    <property type="entry name" value="Ribosomal_uL23-like"/>
</dbReference>
<dbReference type="GO" id="GO:0019843">
    <property type="term" value="F:rRNA binding"/>
    <property type="evidence" value="ECO:0007669"/>
    <property type="project" value="UniProtKB-UniRule"/>
</dbReference>
<keyword evidence="4" id="KW-0694">RNA-binding</keyword>
<comment type="subunit">
    <text evidence="4">Part of the 50S ribosomal subunit. Contacts protein L29, and trigger factor when it is bound to the ribosome.</text>
</comment>
<dbReference type="InterPro" id="IPR012678">
    <property type="entry name" value="Ribosomal_uL23/eL15/eS24_sf"/>
</dbReference>
<dbReference type="AlphaFoldDB" id="A0A9X1HLR1"/>
<comment type="caution">
    <text evidence="5">The sequence shown here is derived from an EMBL/GenBank/DDBJ whole genome shotgun (WGS) entry which is preliminary data.</text>
</comment>
<dbReference type="Gene3D" id="3.30.70.330">
    <property type="match status" value="1"/>
</dbReference>
<dbReference type="PANTHER" id="PTHR11620">
    <property type="entry name" value="60S RIBOSOMAL PROTEIN L23A"/>
    <property type="match status" value="1"/>
</dbReference>
<proteinExistence type="inferred from homology"/>
<dbReference type="Pfam" id="PF00276">
    <property type="entry name" value="Ribosomal_L23"/>
    <property type="match status" value="1"/>
</dbReference>
<dbReference type="EMBL" id="JAIXNE010000001">
    <property type="protein sequence ID" value="MCA6074211.1"/>
    <property type="molecule type" value="Genomic_DNA"/>
</dbReference>
<evidence type="ECO:0000256" key="2">
    <source>
        <dbReference type="ARBA" id="ARBA00022980"/>
    </source>
</evidence>
<dbReference type="GO" id="GO:0006412">
    <property type="term" value="P:translation"/>
    <property type="evidence" value="ECO:0007669"/>
    <property type="project" value="UniProtKB-UniRule"/>
</dbReference>
<evidence type="ECO:0000256" key="1">
    <source>
        <dbReference type="ARBA" id="ARBA00006700"/>
    </source>
</evidence>
<protein>
    <recommendedName>
        <fullName evidence="4">Large ribosomal subunit protein uL23</fullName>
    </recommendedName>
</protein>
<dbReference type="HAMAP" id="MF_01369_B">
    <property type="entry name" value="Ribosomal_uL23_B"/>
    <property type="match status" value="1"/>
</dbReference>
<accession>A0A9X1HLR1</accession>
<dbReference type="InterPro" id="IPR012677">
    <property type="entry name" value="Nucleotide-bd_a/b_plait_sf"/>
</dbReference>
<organism evidence="5 6">
    <name type="scientific">Fulvivirga sedimenti</name>
    <dbReference type="NCBI Taxonomy" id="2879465"/>
    <lineage>
        <taxon>Bacteria</taxon>
        <taxon>Pseudomonadati</taxon>
        <taxon>Bacteroidota</taxon>
        <taxon>Cytophagia</taxon>
        <taxon>Cytophagales</taxon>
        <taxon>Fulvivirgaceae</taxon>
        <taxon>Fulvivirga</taxon>
    </lineage>
</organism>
<dbReference type="NCBIfam" id="NF004363">
    <property type="entry name" value="PRK05738.2-4"/>
    <property type="match status" value="1"/>
</dbReference>
<dbReference type="Proteomes" id="UP001139409">
    <property type="component" value="Unassembled WGS sequence"/>
</dbReference>
<dbReference type="RefSeq" id="WP_225697308.1">
    <property type="nucleotide sequence ID" value="NZ_JAIXNE010000001.1"/>
</dbReference>
<dbReference type="SUPFAM" id="SSF54189">
    <property type="entry name" value="Ribosomal proteins S24e, L23 and L15e"/>
    <property type="match status" value="1"/>
</dbReference>
<evidence type="ECO:0000256" key="3">
    <source>
        <dbReference type="ARBA" id="ARBA00023274"/>
    </source>
</evidence>
<evidence type="ECO:0000313" key="5">
    <source>
        <dbReference type="EMBL" id="MCA6074211.1"/>
    </source>
</evidence>
<keyword evidence="2 4" id="KW-0689">Ribosomal protein</keyword>
<dbReference type="GO" id="GO:1990904">
    <property type="term" value="C:ribonucleoprotein complex"/>
    <property type="evidence" value="ECO:0007669"/>
    <property type="project" value="UniProtKB-KW"/>
</dbReference>